<dbReference type="Pfam" id="PF02903">
    <property type="entry name" value="Alpha-amylase_N"/>
    <property type="match status" value="1"/>
</dbReference>
<dbReference type="Pfam" id="PF00128">
    <property type="entry name" value="Alpha-amylase"/>
    <property type="match status" value="1"/>
</dbReference>
<dbReference type="Gene3D" id="2.60.40.10">
    <property type="entry name" value="Immunoglobulins"/>
    <property type="match status" value="1"/>
</dbReference>
<dbReference type="GO" id="GO:0004553">
    <property type="term" value="F:hydrolase activity, hydrolyzing O-glycosyl compounds"/>
    <property type="evidence" value="ECO:0007669"/>
    <property type="project" value="InterPro"/>
</dbReference>
<name>A0A1H6U2I1_9GAMM</name>
<accession>A0A1H6U2I1</accession>
<evidence type="ECO:0000256" key="2">
    <source>
        <dbReference type="ARBA" id="ARBA00023295"/>
    </source>
</evidence>
<dbReference type="Proteomes" id="UP000199420">
    <property type="component" value="Unassembled WGS sequence"/>
</dbReference>
<dbReference type="AlphaFoldDB" id="A0A1H6U2I1"/>
<keyword evidence="5" id="KW-1185">Reference proteome</keyword>
<dbReference type="CDD" id="cd02857">
    <property type="entry name" value="E_set_CDase_PDE_N"/>
    <property type="match status" value="1"/>
</dbReference>
<dbReference type="InterPro" id="IPR013780">
    <property type="entry name" value="Glyco_hydro_b"/>
</dbReference>
<dbReference type="Gene3D" id="3.20.20.80">
    <property type="entry name" value="Glycosidases"/>
    <property type="match status" value="1"/>
</dbReference>
<dbReference type="SUPFAM" id="SSF51445">
    <property type="entry name" value="(Trans)glycosidases"/>
    <property type="match status" value="1"/>
</dbReference>
<organism evidence="4 5">
    <name type="scientific">Frateuria terrea</name>
    <dbReference type="NCBI Taxonomy" id="529704"/>
    <lineage>
        <taxon>Bacteria</taxon>
        <taxon>Pseudomonadati</taxon>
        <taxon>Pseudomonadota</taxon>
        <taxon>Gammaproteobacteria</taxon>
        <taxon>Lysobacterales</taxon>
        <taxon>Rhodanobacteraceae</taxon>
        <taxon>Frateuria</taxon>
    </lineage>
</organism>
<dbReference type="InterPro" id="IPR017853">
    <property type="entry name" value="GH"/>
</dbReference>
<dbReference type="STRING" id="529704.SAMN02927913_1868"/>
<dbReference type="SUPFAM" id="SSF51011">
    <property type="entry name" value="Glycosyl hydrolase domain"/>
    <property type="match status" value="1"/>
</dbReference>
<dbReference type="GO" id="GO:0005975">
    <property type="term" value="P:carbohydrate metabolic process"/>
    <property type="evidence" value="ECO:0007669"/>
    <property type="project" value="InterPro"/>
</dbReference>
<dbReference type="PANTHER" id="PTHR10357:SF210">
    <property type="entry name" value="MALTODEXTRIN GLUCOSIDASE"/>
    <property type="match status" value="1"/>
</dbReference>
<keyword evidence="2" id="KW-0326">Glycosidase</keyword>
<evidence type="ECO:0000259" key="3">
    <source>
        <dbReference type="SMART" id="SM00642"/>
    </source>
</evidence>
<dbReference type="InterPro" id="IPR014756">
    <property type="entry name" value="Ig_E-set"/>
</dbReference>
<evidence type="ECO:0000313" key="5">
    <source>
        <dbReference type="Proteomes" id="UP000199420"/>
    </source>
</evidence>
<evidence type="ECO:0000313" key="4">
    <source>
        <dbReference type="EMBL" id="SEI86539.1"/>
    </source>
</evidence>
<gene>
    <name evidence="4" type="ORF">SAMN04487997_1856</name>
</gene>
<protein>
    <submittedName>
        <fullName evidence="4">Alpha-glucosidase</fullName>
    </submittedName>
</protein>
<dbReference type="SUPFAM" id="SSF81296">
    <property type="entry name" value="E set domains"/>
    <property type="match status" value="1"/>
</dbReference>
<dbReference type="InterPro" id="IPR004185">
    <property type="entry name" value="Glyco_hydro_13_lg-like_dom"/>
</dbReference>
<dbReference type="CDD" id="cd11338">
    <property type="entry name" value="AmyAc_CMD"/>
    <property type="match status" value="1"/>
</dbReference>
<dbReference type="RefSeq" id="WP_245747212.1">
    <property type="nucleotide sequence ID" value="NZ_FNYC01000003.1"/>
</dbReference>
<dbReference type="Gene3D" id="2.60.40.1180">
    <property type="entry name" value="Golgi alpha-mannosidase II"/>
    <property type="match status" value="1"/>
</dbReference>
<reference evidence="4 5" key="1">
    <citation type="submission" date="2016-10" db="EMBL/GenBank/DDBJ databases">
        <authorList>
            <person name="de Groot N.N."/>
        </authorList>
    </citation>
    <scope>NUCLEOTIDE SEQUENCE [LARGE SCALE GENOMIC DNA]</scope>
    <source>
        <strain evidence="4 5">DSM 26515</strain>
    </source>
</reference>
<dbReference type="EMBL" id="FNYC01000003">
    <property type="protein sequence ID" value="SEI86539.1"/>
    <property type="molecule type" value="Genomic_DNA"/>
</dbReference>
<dbReference type="PANTHER" id="PTHR10357">
    <property type="entry name" value="ALPHA-AMYLASE FAMILY MEMBER"/>
    <property type="match status" value="1"/>
</dbReference>
<sequence length="679" mass="73954">MFTAWEDRGMRNEERTIRRWTATATVLAALALYALPSTALLAASNDNNVEWSGLFHDQGPLYDNHVEPTATQAVTLTLRTFKGDITSANIKYYDSADGQFHWVAMNWSANDATGNFDFWKGTVPASAAEKYYRFQVNDGSATAWLNAAGITSSEPSSGDFFVVPGFTTPAWMKNGVIYQVFPDRFYNGNTANDVTNGQYSYAGCATEKHAWGASVTSNAGGCNSAVFFGGDLAGVDQKLGYIKGTLGADILYLNPIFLSPTNHKYDTEDYLKVDPAFGTNTTLQALIGDMHSSSNGPRGYVILDGVFNHTGDTEAWFDRYHWSSVTGAYESQSSSYYSWYTFQSWPNSYSGFFGIASMPKLNYGSSGSAVRSAIYGSATSVVKTYLKAPYSIDGWRLDAAQYLDANGGDGSDATNHQIMAELRTAVKSANPDAEILGEFWGNAGPWTDNGEEWDGAMNYDGFMQPVSEWITGHDYGNGAASIPASQFDSWLRGTRAHYPTNVQQTMSNALGSHDTTRFGTRAGGDIWKTYLALIFQMTYVGTPTIYYGDEYGMQGGADPDNRRTFDWTVGTSTNSAVALASRLIAIRNAYPALRTGSFMTLLTDDASKLYAYGRFDAANRLAVVLNDDSVTHTVAVPVWQLSVTNGSRLVDQISGTSYTVQNGQVTLSVNGHYGAILAQ</sequence>
<keyword evidence="1" id="KW-0378">Hydrolase</keyword>
<proteinExistence type="predicted"/>
<dbReference type="SMART" id="SM00642">
    <property type="entry name" value="Aamy"/>
    <property type="match status" value="1"/>
</dbReference>
<evidence type="ECO:0000256" key="1">
    <source>
        <dbReference type="ARBA" id="ARBA00022801"/>
    </source>
</evidence>
<dbReference type="InterPro" id="IPR013783">
    <property type="entry name" value="Ig-like_fold"/>
</dbReference>
<feature type="domain" description="Glycosyl hydrolase family 13 catalytic" evidence="3">
    <location>
        <begin position="179"/>
        <end position="587"/>
    </location>
</feature>
<dbReference type="InterPro" id="IPR006047">
    <property type="entry name" value="GH13_cat_dom"/>
</dbReference>